<dbReference type="Proteomes" id="UP000706333">
    <property type="component" value="Unassembled WGS sequence"/>
</dbReference>
<comment type="caution">
    <text evidence="1">The sequence shown here is derived from an EMBL/GenBank/DDBJ whole genome shotgun (WGS) entry which is preliminary data.</text>
</comment>
<sequence>RTFQLGGLRGVHLTGRGAAGRVAEWCHDGRLVILGAEAEGDAGGACMLIDRRSLARTGALALDVTPAGQWRIVAARDRAGQRPWSWR</sequence>
<accession>A0A934THV3</accession>
<gene>
    <name evidence="1" type="ORF">CCR87_01390</name>
</gene>
<reference evidence="1" key="1">
    <citation type="submission" date="2017-05" db="EMBL/GenBank/DDBJ databases">
        <authorList>
            <person name="Imhoff J.F."/>
            <person name="Rahn T."/>
            <person name="Kuenzel S."/>
            <person name="Neulinger S.C."/>
        </authorList>
    </citation>
    <scope>NUCLEOTIDE SEQUENCE</scope>
    <source>
        <strain evidence="1">LMG 28126</strain>
    </source>
</reference>
<evidence type="ECO:0000313" key="2">
    <source>
        <dbReference type="Proteomes" id="UP000706333"/>
    </source>
</evidence>
<reference evidence="1" key="2">
    <citation type="journal article" date="2020" name="Microorganisms">
        <title>Osmotic Adaptation and Compatible Solute Biosynthesis of Phototrophic Bacteria as Revealed from Genome Analyses.</title>
        <authorList>
            <person name="Imhoff J.F."/>
            <person name="Rahn T."/>
            <person name="Kunzel S."/>
            <person name="Keller A."/>
            <person name="Neulinger S.C."/>
        </authorList>
    </citation>
    <scope>NUCLEOTIDE SEQUENCE</scope>
    <source>
        <strain evidence="1">LMG 28126</strain>
    </source>
</reference>
<dbReference type="EMBL" id="NHSD01000082">
    <property type="protein sequence ID" value="MBK5926019.1"/>
    <property type="molecule type" value="Genomic_DNA"/>
</dbReference>
<protein>
    <submittedName>
        <fullName evidence="1">Uncharacterized protein</fullName>
    </submittedName>
</protein>
<organism evidence="1 2">
    <name type="scientific">Rhodobaculum claviforme</name>
    <dbReference type="NCBI Taxonomy" id="1549854"/>
    <lineage>
        <taxon>Bacteria</taxon>
        <taxon>Pseudomonadati</taxon>
        <taxon>Pseudomonadota</taxon>
        <taxon>Alphaproteobacteria</taxon>
        <taxon>Rhodobacterales</taxon>
        <taxon>Paracoccaceae</taxon>
        <taxon>Rhodobaculum</taxon>
    </lineage>
</organism>
<name>A0A934THV3_9RHOB</name>
<dbReference type="AlphaFoldDB" id="A0A934THV3"/>
<feature type="non-terminal residue" evidence="1">
    <location>
        <position position="1"/>
    </location>
</feature>
<proteinExistence type="predicted"/>
<evidence type="ECO:0000313" key="1">
    <source>
        <dbReference type="EMBL" id="MBK5926019.1"/>
    </source>
</evidence>
<keyword evidence="2" id="KW-1185">Reference proteome</keyword>